<evidence type="ECO:0000256" key="8">
    <source>
        <dbReference type="PIRNR" id="PIRNR016661"/>
    </source>
</evidence>
<feature type="transmembrane region" description="Helical" evidence="9">
    <location>
        <begin position="121"/>
        <end position="143"/>
    </location>
</feature>
<dbReference type="EMBL" id="BJZO01000019">
    <property type="protein sequence ID" value="GEO80862.1"/>
    <property type="molecule type" value="Genomic_DNA"/>
</dbReference>
<proteinExistence type="inferred from homology"/>
<protein>
    <recommendedName>
        <fullName evidence="8">Biotin transporter</fullName>
    </recommendedName>
</protein>
<evidence type="ECO:0000256" key="6">
    <source>
        <dbReference type="ARBA" id="ARBA00022989"/>
    </source>
</evidence>
<evidence type="ECO:0000313" key="10">
    <source>
        <dbReference type="EMBL" id="GEO80862.1"/>
    </source>
</evidence>
<gene>
    <name evidence="10" type="ORF">ROR02_09930</name>
</gene>
<dbReference type="OrthoDB" id="9803495at2"/>
<dbReference type="GO" id="GO:0015225">
    <property type="term" value="F:biotin transmembrane transporter activity"/>
    <property type="evidence" value="ECO:0007669"/>
    <property type="project" value="UniProtKB-UniRule"/>
</dbReference>
<comment type="similarity">
    <text evidence="2 8">Belongs to the BioY family.</text>
</comment>
<feature type="transmembrane region" description="Helical" evidence="9">
    <location>
        <begin position="86"/>
        <end position="109"/>
    </location>
</feature>
<accession>A0A512H5Z3</accession>
<name>A0A512H5Z3_9PROT</name>
<dbReference type="PANTHER" id="PTHR34295:SF4">
    <property type="entry name" value="BIOTIN TRANSPORTER BIOY-RELATED"/>
    <property type="match status" value="1"/>
</dbReference>
<feature type="transmembrane region" description="Helical" evidence="9">
    <location>
        <begin position="36"/>
        <end position="55"/>
    </location>
</feature>
<dbReference type="AlphaFoldDB" id="A0A512H5Z3"/>
<dbReference type="InterPro" id="IPR003784">
    <property type="entry name" value="BioY"/>
</dbReference>
<evidence type="ECO:0000256" key="7">
    <source>
        <dbReference type="ARBA" id="ARBA00023136"/>
    </source>
</evidence>
<dbReference type="Gene3D" id="1.10.1760.20">
    <property type="match status" value="1"/>
</dbReference>
<evidence type="ECO:0000313" key="11">
    <source>
        <dbReference type="Proteomes" id="UP000321567"/>
    </source>
</evidence>
<evidence type="ECO:0000256" key="2">
    <source>
        <dbReference type="ARBA" id="ARBA00010692"/>
    </source>
</evidence>
<feature type="transmembrane region" description="Helical" evidence="9">
    <location>
        <begin position="12"/>
        <end position="30"/>
    </location>
</feature>
<keyword evidence="6 9" id="KW-1133">Transmembrane helix</keyword>
<sequence>MVRPVLSLSVRDLVLMGLFAGVVAALGLLPKITLPLGVPITAQSMGLMLAGAILGARRGAGAMLLFLLIALAGLPVLAGGRTGLGAVFSPTGGFFLGFPVAAAAVGLIGQALGRPGSPIRASLACLLGGVGVLYLCGVPYWIAMTGQPVLAVLGNAALFLPGDILKAVLAGLVAATVHRGLPALGTR</sequence>
<evidence type="ECO:0000256" key="5">
    <source>
        <dbReference type="ARBA" id="ARBA00022692"/>
    </source>
</evidence>
<evidence type="ECO:0000256" key="4">
    <source>
        <dbReference type="ARBA" id="ARBA00022475"/>
    </source>
</evidence>
<keyword evidence="11" id="KW-1185">Reference proteome</keyword>
<keyword evidence="7 8" id="KW-0472">Membrane</keyword>
<keyword evidence="4 8" id="KW-1003">Cell membrane</keyword>
<dbReference type="PIRSF" id="PIRSF016661">
    <property type="entry name" value="BioY"/>
    <property type="match status" value="1"/>
</dbReference>
<organism evidence="10 11">
    <name type="scientific">Pararhodospirillum oryzae</name>
    <dbReference type="NCBI Taxonomy" id="478448"/>
    <lineage>
        <taxon>Bacteria</taxon>
        <taxon>Pseudomonadati</taxon>
        <taxon>Pseudomonadota</taxon>
        <taxon>Alphaproteobacteria</taxon>
        <taxon>Rhodospirillales</taxon>
        <taxon>Rhodospirillaceae</taxon>
        <taxon>Pararhodospirillum</taxon>
    </lineage>
</organism>
<dbReference type="Proteomes" id="UP000321567">
    <property type="component" value="Unassembled WGS sequence"/>
</dbReference>
<dbReference type="Pfam" id="PF02632">
    <property type="entry name" value="BioY"/>
    <property type="match status" value="1"/>
</dbReference>
<evidence type="ECO:0000256" key="9">
    <source>
        <dbReference type="SAM" id="Phobius"/>
    </source>
</evidence>
<feature type="transmembrane region" description="Helical" evidence="9">
    <location>
        <begin position="149"/>
        <end position="177"/>
    </location>
</feature>
<comment type="caution">
    <text evidence="10">The sequence shown here is derived from an EMBL/GenBank/DDBJ whole genome shotgun (WGS) entry which is preliminary data.</text>
</comment>
<dbReference type="GO" id="GO:0005886">
    <property type="term" value="C:plasma membrane"/>
    <property type="evidence" value="ECO:0007669"/>
    <property type="project" value="UniProtKB-SubCell"/>
</dbReference>
<comment type="subcellular location">
    <subcellularLocation>
        <location evidence="1 8">Cell membrane</location>
        <topology evidence="1 8">Multi-pass membrane protein</topology>
    </subcellularLocation>
</comment>
<dbReference type="PANTHER" id="PTHR34295">
    <property type="entry name" value="BIOTIN TRANSPORTER BIOY"/>
    <property type="match status" value="1"/>
</dbReference>
<keyword evidence="5 9" id="KW-0812">Transmembrane</keyword>
<keyword evidence="3 8" id="KW-0813">Transport</keyword>
<reference evidence="10 11" key="1">
    <citation type="submission" date="2019-07" db="EMBL/GenBank/DDBJ databases">
        <title>Whole genome shotgun sequence of Rhodospirillum oryzae NBRC 107573.</title>
        <authorList>
            <person name="Hosoyama A."/>
            <person name="Uohara A."/>
            <person name="Ohji S."/>
            <person name="Ichikawa N."/>
        </authorList>
    </citation>
    <scope>NUCLEOTIDE SEQUENCE [LARGE SCALE GENOMIC DNA]</scope>
    <source>
        <strain evidence="10 11">NBRC 107573</strain>
    </source>
</reference>
<feature type="transmembrane region" description="Helical" evidence="9">
    <location>
        <begin position="62"/>
        <end position="80"/>
    </location>
</feature>
<dbReference type="RefSeq" id="WP_147162909.1">
    <property type="nucleotide sequence ID" value="NZ_BJZO01000019.1"/>
</dbReference>
<evidence type="ECO:0000256" key="3">
    <source>
        <dbReference type="ARBA" id="ARBA00022448"/>
    </source>
</evidence>
<evidence type="ECO:0000256" key="1">
    <source>
        <dbReference type="ARBA" id="ARBA00004651"/>
    </source>
</evidence>